<organism evidence="1 2">
    <name type="scientific">Phytophthora megakarya</name>
    <dbReference type="NCBI Taxonomy" id="4795"/>
    <lineage>
        <taxon>Eukaryota</taxon>
        <taxon>Sar</taxon>
        <taxon>Stramenopiles</taxon>
        <taxon>Oomycota</taxon>
        <taxon>Peronosporomycetes</taxon>
        <taxon>Peronosporales</taxon>
        <taxon>Peronosporaceae</taxon>
        <taxon>Phytophthora</taxon>
    </lineage>
</organism>
<evidence type="ECO:0000313" key="1">
    <source>
        <dbReference type="EMBL" id="OWY96375.1"/>
    </source>
</evidence>
<evidence type="ECO:0008006" key="3">
    <source>
        <dbReference type="Google" id="ProtNLM"/>
    </source>
</evidence>
<gene>
    <name evidence="1" type="ORF">PHMEG_00033367</name>
</gene>
<reference evidence="2" key="1">
    <citation type="submission" date="2017-03" db="EMBL/GenBank/DDBJ databases">
        <title>Phytopthora megakarya and P. palmivora, two closely related causual agents of cacao black pod achieved similar genome size and gene model numbers by different mechanisms.</title>
        <authorList>
            <person name="Ali S."/>
            <person name="Shao J."/>
            <person name="Larry D.J."/>
            <person name="Kronmiller B."/>
            <person name="Shen D."/>
            <person name="Strem M.D."/>
            <person name="Melnick R.L."/>
            <person name="Guiltinan M.J."/>
            <person name="Tyler B.M."/>
            <person name="Meinhardt L.W."/>
            <person name="Bailey B.A."/>
        </authorList>
    </citation>
    <scope>NUCLEOTIDE SEQUENCE [LARGE SCALE GENOMIC DNA]</scope>
    <source>
        <strain evidence="2">zdho120</strain>
    </source>
</reference>
<comment type="caution">
    <text evidence="1">The sequence shown here is derived from an EMBL/GenBank/DDBJ whole genome shotgun (WGS) entry which is preliminary data.</text>
</comment>
<evidence type="ECO:0000313" key="2">
    <source>
        <dbReference type="Proteomes" id="UP000198211"/>
    </source>
</evidence>
<protein>
    <recommendedName>
        <fullName evidence="3">Reverse transcriptase</fullName>
    </recommendedName>
</protein>
<dbReference type="EMBL" id="NBNE01011713">
    <property type="protein sequence ID" value="OWY96375.1"/>
    <property type="molecule type" value="Genomic_DNA"/>
</dbReference>
<accession>A0A225UT63</accession>
<sequence length="271" mass="31353">MDRLATTSLDNSHRCECLSRSNNSEHDRELVAYDPTQPPPRAVARLKSVKYLHAVREYVVEWLGNCVMKCSERLAELRSLNRIQGVIYAPITESSADEPSVSIAQAQVQTRHLLHMEPSWRSGTVLEPRRKTFFDFVRRDIEDLTVTTRLQAKSKTKRVRFADETSVTERRRRLTTTQDEELLWASLKIVLRGDESTLTYRAARDAWKMSDHFVLREDDVLHYVGTRLLRSDQQQEDAMLRLVVLSTMIQEVLQNCHDSLEGDHQGIAQTF</sequence>
<dbReference type="Proteomes" id="UP000198211">
    <property type="component" value="Unassembled WGS sequence"/>
</dbReference>
<name>A0A225UT63_9STRA</name>
<proteinExistence type="predicted"/>
<keyword evidence="2" id="KW-1185">Reference proteome</keyword>
<dbReference type="AlphaFoldDB" id="A0A225UT63"/>